<dbReference type="Gene3D" id="3.30.420.10">
    <property type="entry name" value="Ribonuclease H-like superfamily/Ribonuclease H"/>
    <property type="match status" value="1"/>
</dbReference>
<dbReference type="Pfam" id="PF13456">
    <property type="entry name" value="RVT_3"/>
    <property type="match status" value="1"/>
</dbReference>
<evidence type="ECO:0000259" key="1">
    <source>
        <dbReference type="Pfam" id="PF13456"/>
    </source>
</evidence>
<protein>
    <recommendedName>
        <fullName evidence="1">RNase H type-1 domain-containing protein</fullName>
    </recommendedName>
</protein>
<dbReference type="InterPro" id="IPR036397">
    <property type="entry name" value="RNaseH_sf"/>
</dbReference>
<dbReference type="PANTHER" id="PTHR47723:SF24">
    <property type="entry name" value="RNASE H TYPE-1 DOMAIN-CONTAINING PROTEIN"/>
    <property type="match status" value="1"/>
</dbReference>
<dbReference type="InterPro" id="IPR053151">
    <property type="entry name" value="RNase_H-like"/>
</dbReference>
<dbReference type="SUPFAM" id="SSF53098">
    <property type="entry name" value="Ribonuclease H-like"/>
    <property type="match status" value="1"/>
</dbReference>
<reference evidence="2" key="1">
    <citation type="submission" date="2018-08" db="EMBL/GenBank/DDBJ databases">
        <authorList>
            <person name="Rossello M."/>
        </authorList>
    </citation>
    <scope>NUCLEOTIDE SEQUENCE [LARGE SCALE GENOMIC DNA]</scope>
    <source>
        <strain evidence="2">cv. Chinese Spring</strain>
    </source>
</reference>
<dbReference type="GO" id="GO:0003676">
    <property type="term" value="F:nucleic acid binding"/>
    <property type="evidence" value="ECO:0007669"/>
    <property type="project" value="InterPro"/>
</dbReference>
<sequence length="125" mass="13823">MILRDMTGAVIFASYRKLFHCNEALEAELQAMLEGLKLAIEHSQATIVIQSDCAVALKMLGDGSLDRSAYGHFVSEIKRYLNDRVIIPVKILREQNRVAHCLANFGRCGDSTACWLGHPPHALAS</sequence>
<dbReference type="Gramene" id="TraesLAC5D03G03004570.1">
    <property type="protein sequence ID" value="TraesLAC5D03G03004570.1.CDS1"/>
    <property type="gene ID" value="TraesLAC5D03G03004570"/>
</dbReference>
<accession>A0A3B6MM71</accession>
<dbReference type="Gramene" id="TraesCS5D02G059000.1">
    <property type="protein sequence ID" value="TraesCS5D02G059000.1.cds1"/>
    <property type="gene ID" value="TraesCS5D02G059000"/>
</dbReference>
<dbReference type="Gramene" id="TraesSYM5D03G02987760.1">
    <property type="protein sequence ID" value="TraesSYM5D03G02987760.1.CDS1"/>
    <property type="gene ID" value="TraesSYM5D03G02987760"/>
</dbReference>
<dbReference type="Gramene" id="TraesCAD_scaffold_002844_01G000200.1">
    <property type="protein sequence ID" value="TraesCAD_scaffold_002844_01G000200.1"/>
    <property type="gene ID" value="TraesCAD_scaffold_002844_01G000200"/>
</dbReference>
<dbReference type="Gramene" id="TraesCS5D03G0146800.1">
    <property type="protein sequence ID" value="TraesCS5D03G0146800.1.CDS1"/>
    <property type="gene ID" value="TraesCS5D03G0146800"/>
</dbReference>
<dbReference type="Gramene" id="TraesLDM5D03G03053450.1">
    <property type="protein sequence ID" value="TraesLDM5D03G03053450.1.CDS1"/>
    <property type="gene ID" value="TraesLDM5D03G03053450"/>
</dbReference>
<dbReference type="AlphaFoldDB" id="A0A3B6MM71"/>
<dbReference type="Proteomes" id="UP000019116">
    <property type="component" value="Chromosome 5D"/>
</dbReference>
<feature type="domain" description="RNase H type-1" evidence="1">
    <location>
        <begin position="1"/>
        <end position="105"/>
    </location>
</feature>
<evidence type="ECO:0000313" key="3">
    <source>
        <dbReference type="Proteomes" id="UP000019116"/>
    </source>
</evidence>
<dbReference type="CDD" id="cd06222">
    <property type="entry name" value="RNase_H_like"/>
    <property type="match status" value="1"/>
</dbReference>
<evidence type="ECO:0000313" key="2">
    <source>
        <dbReference type="EnsemblPlants" id="TraesCS5D02G059000.1.cds1"/>
    </source>
</evidence>
<dbReference type="Gramene" id="TraesPARA_EIv1.0_1776040.1">
    <property type="protein sequence ID" value="TraesPARA_EIv1.0_1776040.1.CDS1"/>
    <property type="gene ID" value="TraesPARA_EIv1.0_1776040"/>
</dbReference>
<dbReference type="Gramene" id="TraesWEE_scaffold_120443_01G000100.1">
    <property type="protein sequence ID" value="TraesWEE_scaffold_120443_01G000100.1"/>
    <property type="gene ID" value="TraesWEE_scaffold_120443_01G000100"/>
</dbReference>
<proteinExistence type="predicted"/>
<dbReference type="Gramene" id="TraesNOR5D03G03077580.1">
    <property type="protein sequence ID" value="TraesNOR5D03G03077580.1.CDS1"/>
    <property type="gene ID" value="TraesNOR5D03G03077580"/>
</dbReference>
<reference evidence="2" key="2">
    <citation type="submission" date="2018-10" db="UniProtKB">
        <authorList>
            <consortium name="EnsemblPlants"/>
        </authorList>
    </citation>
    <scope>IDENTIFICATION</scope>
</reference>
<dbReference type="Gramene" id="TraesCLE_scaffold_060365_01G000100.1">
    <property type="protein sequence ID" value="TraesCLE_scaffold_060365_01G000100.1"/>
    <property type="gene ID" value="TraesCLE_scaffold_060365_01G000100"/>
</dbReference>
<dbReference type="Gramene" id="TraesJAG5D03G03047640.1">
    <property type="protein sequence ID" value="TraesJAG5D03G03047640.1.CDS1"/>
    <property type="gene ID" value="TraesJAG5D03G03047640"/>
</dbReference>
<dbReference type="PANTHER" id="PTHR47723">
    <property type="entry name" value="OS05G0353850 PROTEIN"/>
    <property type="match status" value="1"/>
</dbReference>
<dbReference type="Gramene" id="TraesMAC5D03G03047090.1">
    <property type="protein sequence ID" value="TraesMAC5D03G03047090.1.CDS1"/>
    <property type="gene ID" value="TraesMAC5D03G03047090"/>
</dbReference>
<dbReference type="InterPro" id="IPR044730">
    <property type="entry name" value="RNase_H-like_dom_plant"/>
</dbReference>
<dbReference type="GO" id="GO:0004523">
    <property type="term" value="F:RNA-DNA hybrid ribonuclease activity"/>
    <property type="evidence" value="ECO:0007669"/>
    <property type="project" value="InterPro"/>
</dbReference>
<dbReference type="InterPro" id="IPR002156">
    <property type="entry name" value="RNaseH_domain"/>
</dbReference>
<dbReference type="EnsemblPlants" id="TraesCS5D02G059000.1">
    <property type="protein sequence ID" value="TraesCS5D02G059000.1.cds1"/>
    <property type="gene ID" value="TraesCS5D02G059000"/>
</dbReference>
<dbReference type="Gramene" id="TraesARI5D03G03001390.1">
    <property type="protein sequence ID" value="TraesARI5D03G03001390.1.CDS1"/>
    <property type="gene ID" value="TraesARI5D03G03001390"/>
</dbReference>
<keyword evidence="3" id="KW-1185">Reference proteome</keyword>
<dbReference type="Gramene" id="TraesSTA5D03G03039850.1">
    <property type="protein sequence ID" value="TraesSTA5D03G03039850.1.CDS1"/>
    <property type="gene ID" value="TraesSTA5D03G03039850"/>
</dbReference>
<organism evidence="2">
    <name type="scientific">Triticum aestivum</name>
    <name type="common">Wheat</name>
    <dbReference type="NCBI Taxonomy" id="4565"/>
    <lineage>
        <taxon>Eukaryota</taxon>
        <taxon>Viridiplantae</taxon>
        <taxon>Streptophyta</taxon>
        <taxon>Embryophyta</taxon>
        <taxon>Tracheophyta</taxon>
        <taxon>Spermatophyta</taxon>
        <taxon>Magnoliopsida</taxon>
        <taxon>Liliopsida</taxon>
        <taxon>Poales</taxon>
        <taxon>Poaceae</taxon>
        <taxon>BOP clade</taxon>
        <taxon>Pooideae</taxon>
        <taxon>Triticodae</taxon>
        <taxon>Triticeae</taxon>
        <taxon>Triticinae</taxon>
        <taxon>Triticum</taxon>
    </lineage>
</organism>
<dbReference type="OrthoDB" id="720924at2759"/>
<name>A0A3B6MM71_WHEAT</name>
<dbReference type="Gramene" id="TraesROB_scaffold_062520_01G000100.1">
    <property type="protein sequence ID" value="TraesROB_scaffold_062520_01G000100.1"/>
    <property type="gene ID" value="TraesROB_scaffold_062520_01G000100"/>
</dbReference>
<dbReference type="InterPro" id="IPR012337">
    <property type="entry name" value="RNaseH-like_sf"/>
</dbReference>